<gene>
    <name evidence="10" type="ORF">BA92_03625</name>
    <name evidence="9" type="ORF">IE90_09590</name>
</gene>
<comment type="pathway">
    <text evidence="1 7">Cell wall biogenesis; peptidoglycan biosynthesis.</text>
</comment>
<sequence>MCFLFVCLFVYGQKLPTVTLEKALLYNRHSLKDTFNSGKQKRVFQWHKIAHQLDYVTAFQKRHIVLGVLQNYKNRNGLAPLVKNIQKNKYNQQQDTLGVERNQAIPLYRTNDLTAPERYGPDGALIAILQDSAQFIKVTLASFRGVWMVPRKYIKTLDSVTFDKAIFIDRTNQYVTTLENADSVWLIRSMNPATTGLHRPPYYKETPTGIFVLQNKIPKMYYTKDGSYQNAGFAPYASRFSRGAYIHGIPVNYPDTVIHEYSYTLGTTPRSHMCVRNATSHAKFIYDWAPIDKTIVIVIE</sequence>
<dbReference type="GO" id="GO:0016740">
    <property type="term" value="F:transferase activity"/>
    <property type="evidence" value="ECO:0007669"/>
    <property type="project" value="UniProtKB-KW"/>
</dbReference>
<dbReference type="UniPathway" id="UPA00219"/>
<dbReference type="GO" id="GO:0008360">
    <property type="term" value="P:regulation of cell shape"/>
    <property type="evidence" value="ECO:0007669"/>
    <property type="project" value="UniProtKB-UniRule"/>
</dbReference>
<feature type="active site" description="Nucleophile" evidence="7">
    <location>
        <position position="274"/>
    </location>
</feature>
<evidence type="ECO:0000313" key="9">
    <source>
        <dbReference type="EMBL" id="KIO43387.1"/>
    </source>
</evidence>
<proteinExistence type="inferred from homology"/>
<evidence type="ECO:0000256" key="2">
    <source>
        <dbReference type="ARBA" id="ARBA00005992"/>
    </source>
</evidence>
<dbReference type="AlphaFoldDB" id="A0A0C3RFL1"/>
<keyword evidence="12" id="KW-1185">Reference proteome</keyword>
<feature type="active site" description="Proton donor/acceptor" evidence="7">
    <location>
        <position position="247"/>
    </location>
</feature>
<dbReference type="Gene3D" id="2.40.440.10">
    <property type="entry name" value="L,D-transpeptidase catalytic domain-like"/>
    <property type="match status" value="1"/>
</dbReference>
<evidence type="ECO:0000256" key="4">
    <source>
        <dbReference type="ARBA" id="ARBA00022960"/>
    </source>
</evidence>
<dbReference type="InterPro" id="IPR038063">
    <property type="entry name" value="Transpep_catalytic_dom"/>
</dbReference>
<evidence type="ECO:0000256" key="1">
    <source>
        <dbReference type="ARBA" id="ARBA00004752"/>
    </source>
</evidence>
<dbReference type="Proteomes" id="UP000031980">
    <property type="component" value="Unassembled WGS sequence"/>
</dbReference>
<accession>A0A0C3RFL1</accession>
<keyword evidence="5 7" id="KW-0573">Peptidoglycan synthesis</keyword>
<organism evidence="10 12">
    <name type="scientific">Sanguibacteroides justesenii</name>
    <dbReference type="NCBI Taxonomy" id="1547597"/>
    <lineage>
        <taxon>Bacteria</taxon>
        <taxon>Pseudomonadati</taxon>
        <taxon>Bacteroidota</taxon>
        <taxon>Bacteroidia</taxon>
        <taxon>Bacteroidales</taxon>
        <taxon>Porphyromonadaceae</taxon>
        <taxon>Sanguibacteroides</taxon>
    </lineage>
</organism>
<dbReference type="EMBL" id="JPIT01000031">
    <property type="protein sequence ID" value="KIO43387.1"/>
    <property type="molecule type" value="Genomic_DNA"/>
</dbReference>
<comment type="similarity">
    <text evidence="2">Belongs to the YkuD family.</text>
</comment>
<evidence type="ECO:0000313" key="10">
    <source>
        <dbReference type="EMBL" id="KIO45566.1"/>
    </source>
</evidence>
<keyword evidence="6 7" id="KW-0961">Cell wall biogenesis/degradation</keyword>
<protein>
    <recommendedName>
        <fullName evidence="8">L,D-TPase catalytic domain-containing protein</fullName>
    </recommendedName>
</protein>
<evidence type="ECO:0000313" key="12">
    <source>
        <dbReference type="Proteomes" id="UP000031980"/>
    </source>
</evidence>
<keyword evidence="4 7" id="KW-0133">Cell shape</keyword>
<name>A0A0C3RFL1_9PORP</name>
<dbReference type="GO" id="GO:0009252">
    <property type="term" value="P:peptidoglycan biosynthetic process"/>
    <property type="evidence" value="ECO:0007669"/>
    <property type="project" value="UniProtKB-UniPathway"/>
</dbReference>
<dbReference type="InterPro" id="IPR005490">
    <property type="entry name" value="LD_TPept_cat_dom"/>
</dbReference>
<feature type="domain" description="L,D-TPase catalytic" evidence="8">
    <location>
        <begin position="164"/>
        <end position="299"/>
    </location>
</feature>
<evidence type="ECO:0000259" key="8">
    <source>
        <dbReference type="PROSITE" id="PS52029"/>
    </source>
</evidence>
<evidence type="ECO:0000256" key="5">
    <source>
        <dbReference type="ARBA" id="ARBA00022984"/>
    </source>
</evidence>
<reference evidence="10 12" key="1">
    <citation type="submission" date="2014-07" db="EMBL/GenBank/DDBJ databases">
        <title>Porphyromonadaceae bacterium OUH 308042 = ATCC BAA-2681 = DSM 28342 draft genome.</title>
        <authorList>
            <person name="Sydenham T.V."/>
            <person name="Hasman H."/>
            <person name="Justensen U.S."/>
        </authorList>
    </citation>
    <scope>NUCLEOTIDE SEQUENCE [LARGE SCALE GENOMIC DNA]</scope>
    <source>
        <strain evidence="10 12">OUH 308042</strain>
    </source>
</reference>
<dbReference type="SUPFAM" id="SSF141523">
    <property type="entry name" value="L,D-transpeptidase catalytic domain-like"/>
    <property type="match status" value="1"/>
</dbReference>
<comment type="caution">
    <text evidence="10">The sequence shown here is derived from an EMBL/GenBank/DDBJ whole genome shotgun (WGS) entry which is preliminary data.</text>
</comment>
<dbReference type="GO" id="GO:0004180">
    <property type="term" value="F:carboxypeptidase activity"/>
    <property type="evidence" value="ECO:0007669"/>
    <property type="project" value="UniProtKB-ARBA"/>
</dbReference>
<evidence type="ECO:0000256" key="6">
    <source>
        <dbReference type="ARBA" id="ARBA00023316"/>
    </source>
</evidence>
<evidence type="ECO:0000256" key="7">
    <source>
        <dbReference type="PROSITE-ProRule" id="PRU01373"/>
    </source>
</evidence>
<dbReference type="Pfam" id="PF03734">
    <property type="entry name" value="YkuD"/>
    <property type="match status" value="1"/>
</dbReference>
<dbReference type="Proteomes" id="UP000031937">
    <property type="component" value="Unassembled WGS sequence"/>
</dbReference>
<evidence type="ECO:0000313" key="11">
    <source>
        <dbReference type="Proteomes" id="UP000031937"/>
    </source>
</evidence>
<dbReference type="EMBL" id="JPIU01000037">
    <property type="protein sequence ID" value="KIO45566.1"/>
    <property type="molecule type" value="Genomic_DNA"/>
</dbReference>
<dbReference type="PROSITE" id="PS52029">
    <property type="entry name" value="LD_TPASE"/>
    <property type="match status" value="1"/>
</dbReference>
<dbReference type="CDD" id="cd16913">
    <property type="entry name" value="YkuD_like"/>
    <property type="match status" value="1"/>
</dbReference>
<dbReference type="GO" id="GO:0071555">
    <property type="term" value="P:cell wall organization"/>
    <property type="evidence" value="ECO:0007669"/>
    <property type="project" value="UniProtKB-UniRule"/>
</dbReference>
<keyword evidence="3" id="KW-0808">Transferase</keyword>
<evidence type="ECO:0000256" key="3">
    <source>
        <dbReference type="ARBA" id="ARBA00022679"/>
    </source>
</evidence>
<reference evidence="9 11" key="2">
    <citation type="submission" date="2014-07" db="EMBL/GenBank/DDBJ databases">
        <title>Porphyromonadaceae bacterium OUH 334697 = ATCC BAA-2682 = DSM 28341 draft genome.</title>
        <authorList>
            <person name="Sydenham T.V."/>
            <person name="Hasman H."/>
            <person name="Justesen U.S."/>
        </authorList>
    </citation>
    <scope>NUCLEOTIDE SEQUENCE [LARGE SCALE GENOMIC DNA]</scope>
    <source>
        <strain evidence="9 11">OUH 334697</strain>
    </source>
</reference>